<evidence type="ECO:0000256" key="1">
    <source>
        <dbReference type="SAM" id="Phobius"/>
    </source>
</evidence>
<accession>A0A975FLA5</accession>
<reference evidence="2" key="1">
    <citation type="submission" date="2021-03" db="EMBL/GenBank/DDBJ databases">
        <title>Agromyces archimandritus sp. nov., isolated from the cockroach Archimandrita tessellata.</title>
        <authorList>
            <person name="Guzman J."/>
            <person name="Ortuzar M."/>
            <person name="Poehlein A."/>
            <person name="Daniel R."/>
            <person name="Trujillo M."/>
            <person name="Vilcinskas A."/>
        </authorList>
    </citation>
    <scope>NUCLEOTIDE SEQUENCE</scope>
    <source>
        <strain evidence="2">G127AT</strain>
    </source>
</reference>
<proteinExistence type="predicted"/>
<evidence type="ECO:0000313" key="3">
    <source>
        <dbReference type="Proteomes" id="UP000671914"/>
    </source>
</evidence>
<dbReference type="Proteomes" id="UP000671914">
    <property type="component" value="Chromosome"/>
</dbReference>
<keyword evidence="1" id="KW-1133">Transmembrane helix</keyword>
<feature type="transmembrane region" description="Helical" evidence="1">
    <location>
        <begin position="18"/>
        <end position="38"/>
    </location>
</feature>
<feature type="transmembrane region" description="Helical" evidence="1">
    <location>
        <begin position="83"/>
        <end position="105"/>
    </location>
</feature>
<dbReference type="RefSeq" id="WP_210897097.1">
    <property type="nucleotide sequence ID" value="NZ_CP071696.1"/>
</dbReference>
<gene>
    <name evidence="2" type="ORF">G127AT_11740</name>
</gene>
<feature type="transmembrane region" description="Helical" evidence="1">
    <location>
        <begin position="50"/>
        <end position="71"/>
    </location>
</feature>
<dbReference type="EMBL" id="CP071696">
    <property type="protein sequence ID" value="QTX03971.1"/>
    <property type="molecule type" value="Genomic_DNA"/>
</dbReference>
<keyword evidence="1" id="KW-0472">Membrane</keyword>
<dbReference type="AlphaFoldDB" id="A0A975FLA5"/>
<name>A0A975FLA5_9MICO</name>
<protein>
    <submittedName>
        <fullName evidence="2">Uncharacterized protein</fullName>
    </submittedName>
</protein>
<evidence type="ECO:0000313" key="2">
    <source>
        <dbReference type="EMBL" id="QTX03971.1"/>
    </source>
</evidence>
<keyword evidence="3" id="KW-1185">Reference proteome</keyword>
<organism evidence="2 3">
    <name type="scientific">Agromyces archimandritae</name>
    <dbReference type="NCBI Taxonomy" id="2781962"/>
    <lineage>
        <taxon>Bacteria</taxon>
        <taxon>Bacillati</taxon>
        <taxon>Actinomycetota</taxon>
        <taxon>Actinomycetes</taxon>
        <taxon>Micrococcales</taxon>
        <taxon>Microbacteriaceae</taxon>
        <taxon>Agromyces</taxon>
    </lineage>
</organism>
<keyword evidence="1" id="KW-0812">Transmembrane</keyword>
<dbReference type="KEGG" id="aarc:G127AT_11740"/>
<sequence>MTTTDSAAPRGGRLATGLVWALALAGAAVVVGVSYAGGEWIAAGRDLGMYGALGVVLAITVLLALLVQLVAGPAGYLLRATASVGGSVAIIAVGAIALAPAALAAA</sequence>